<organism evidence="3 4">
    <name type="scientific">Pseudokineococcus basanitobsidens</name>
    <dbReference type="NCBI Taxonomy" id="1926649"/>
    <lineage>
        <taxon>Bacteria</taxon>
        <taxon>Bacillati</taxon>
        <taxon>Actinomycetota</taxon>
        <taxon>Actinomycetes</taxon>
        <taxon>Kineosporiales</taxon>
        <taxon>Kineosporiaceae</taxon>
        <taxon>Pseudokineococcus</taxon>
    </lineage>
</organism>
<dbReference type="Pfam" id="PF03780">
    <property type="entry name" value="Asp23"/>
    <property type="match status" value="1"/>
</dbReference>
<evidence type="ECO:0000256" key="1">
    <source>
        <dbReference type="ARBA" id="ARBA00005721"/>
    </source>
</evidence>
<proteinExistence type="inferred from homology"/>
<name>A0ABU8RN00_9ACTN</name>
<protein>
    <submittedName>
        <fullName evidence="3">Asp23/Gls24 family envelope stress response protein</fullName>
    </submittedName>
</protein>
<keyword evidence="4" id="KW-1185">Reference proteome</keyword>
<accession>A0ABU8RN00</accession>
<sequence length="220" mass="22588">MSDPLDRPGPGPQPRPDLSADHLPCGRPTDPLVELATTGHGGDPDALDEHQRACVHCRALLAEATRLWRPVRDLAARHEVAPPGLLDTVMRAVRALGREPLHLVLPGAGGTTRIAATVLVRIAEQAAASVPGVRLVLARGSAVHASGGTGVPGTGPTLPAVGVAGRGTVVELAVVATYGESLPDVAAQVRTTVADHLLALTTAQAITVDIYVDDVVPPLP</sequence>
<dbReference type="Proteomes" id="UP001387100">
    <property type="component" value="Unassembled WGS sequence"/>
</dbReference>
<gene>
    <name evidence="3" type="ORF">WDZ17_14295</name>
</gene>
<feature type="region of interest" description="Disordered" evidence="2">
    <location>
        <begin position="1"/>
        <end position="42"/>
    </location>
</feature>
<evidence type="ECO:0000313" key="3">
    <source>
        <dbReference type="EMBL" id="MEJ5946464.1"/>
    </source>
</evidence>
<dbReference type="InterPro" id="IPR005531">
    <property type="entry name" value="Asp23"/>
</dbReference>
<comment type="similarity">
    <text evidence="1">Belongs to the asp23 family.</text>
</comment>
<comment type="caution">
    <text evidence="3">The sequence shown here is derived from an EMBL/GenBank/DDBJ whole genome shotgun (WGS) entry which is preliminary data.</text>
</comment>
<evidence type="ECO:0000313" key="4">
    <source>
        <dbReference type="Proteomes" id="UP001387100"/>
    </source>
</evidence>
<evidence type="ECO:0000256" key="2">
    <source>
        <dbReference type="SAM" id="MobiDB-lite"/>
    </source>
</evidence>
<dbReference type="EMBL" id="JBBIAA010000023">
    <property type="protein sequence ID" value="MEJ5946464.1"/>
    <property type="molecule type" value="Genomic_DNA"/>
</dbReference>
<dbReference type="RefSeq" id="WP_339575847.1">
    <property type="nucleotide sequence ID" value="NZ_JBBIAA010000023.1"/>
</dbReference>
<reference evidence="3 4" key="1">
    <citation type="journal article" date="2017" name="Int. J. Syst. Evol. Microbiol.">
        <title>Pseudokineococcus basanitobsidens sp. nov., isolated from volcanic rock.</title>
        <authorList>
            <person name="Lee D.W."/>
            <person name="Park M.Y."/>
            <person name="Kim J.J."/>
            <person name="Kim B.S."/>
        </authorList>
    </citation>
    <scope>NUCLEOTIDE SEQUENCE [LARGE SCALE GENOMIC DNA]</scope>
    <source>
        <strain evidence="3 4">DSM 103726</strain>
    </source>
</reference>